<dbReference type="GeneID" id="9577924"/>
<feature type="signal peptide" evidence="1">
    <location>
        <begin position="1"/>
        <end position="17"/>
    </location>
</feature>
<dbReference type="HOGENOM" id="CLU_152122_0_0_1"/>
<name>D4DH44_TRIVH</name>
<reference evidence="3" key="1">
    <citation type="journal article" date="2011" name="Genome Biol.">
        <title>Comparative and functional genomics provide insights into the pathogenicity of dermatophytic fungi.</title>
        <authorList>
            <person name="Burmester A."/>
            <person name="Shelest E."/>
            <person name="Gloeckner G."/>
            <person name="Heddergott C."/>
            <person name="Schindler S."/>
            <person name="Staib P."/>
            <person name="Heidel A."/>
            <person name="Felder M."/>
            <person name="Petzold A."/>
            <person name="Szafranski K."/>
            <person name="Feuermann M."/>
            <person name="Pedruzzi I."/>
            <person name="Priebe S."/>
            <person name="Groth M."/>
            <person name="Winkler R."/>
            <person name="Li W."/>
            <person name="Kniemeyer O."/>
            <person name="Schroeckh V."/>
            <person name="Hertweck C."/>
            <person name="Hube B."/>
            <person name="White T.C."/>
            <person name="Platzer M."/>
            <person name="Guthke R."/>
            <person name="Heitman J."/>
            <person name="Woestemeyer J."/>
            <person name="Zipfel P.F."/>
            <person name="Monod M."/>
            <person name="Brakhage A.A."/>
        </authorList>
    </citation>
    <scope>NUCLEOTIDE SEQUENCE [LARGE SCALE GENOMIC DNA]</scope>
    <source>
        <strain evidence="3">HKI 0517</strain>
    </source>
</reference>
<dbReference type="RefSeq" id="XP_003019470.1">
    <property type="nucleotide sequence ID" value="XM_003019424.1"/>
</dbReference>
<gene>
    <name evidence="2" type="ORF">TRV_06499</name>
</gene>
<sequence>MKFQAVLVFFAGALALAAPIEERDLPVVGTLGLSSLLTWWHFCLYQKSAKGAVSKHRTNLQIVTFADRLFKAGKVAPSAVDNLPAGGLVKGLPLAGGLLGGGAVLKSYLASVISYRTLVGVKQNKHLLTAKTVTYSKSVNGIMSDFAGKVMDSRASLLVIPFFSVYGELLKHSAM</sequence>
<dbReference type="KEGG" id="tve:TRV_06499"/>
<proteinExistence type="predicted"/>
<dbReference type="Proteomes" id="UP000008383">
    <property type="component" value="Unassembled WGS sequence"/>
</dbReference>
<dbReference type="EMBL" id="ACYE01000371">
    <property type="protein sequence ID" value="EFE38825.1"/>
    <property type="molecule type" value="Genomic_DNA"/>
</dbReference>
<comment type="caution">
    <text evidence="2">The sequence shown here is derived from an EMBL/GenBank/DDBJ whole genome shotgun (WGS) entry which is preliminary data.</text>
</comment>
<evidence type="ECO:0000313" key="3">
    <source>
        <dbReference type="Proteomes" id="UP000008383"/>
    </source>
</evidence>
<dbReference type="OrthoDB" id="10568259at2759"/>
<evidence type="ECO:0000256" key="1">
    <source>
        <dbReference type="SAM" id="SignalP"/>
    </source>
</evidence>
<accession>D4DH44</accession>
<evidence type="ECO:0000313" key="2">
    <source>
        <dbReference type="EMBL" id="EFE38825.1"/>
    </source>
</evidence>
<feature type="chain" id="PRO_5003056269" evidence="1">
    <location>
        <begin position="18"/>
        <end position="175"/>
    </location>
</feature>
<keyword evidence="3" id="KW-1185">Reference proteome</keyword>
<keyword evidence="1" id="KW-0732">Signal</keyword>
<organism evidence="2 3">
    <name type="scientific">Trichophyton verrucosum (strain HKI 0517)</name>
    <dbReference type="NCBI Taxonomy" id="663202"/>
    <lineage>
        <taxon>Eukaryota</taxon>
        <taxon>Fungi</taxon>
        <taxon>Dikarya</taxon>
        <taxon>Ascomycota</taxon>
        <taxon>Pezizomycotina</taxon>
        <taxon>Eurotiomycetes</taxon>
        <taxon>Eurotiomycetidae</taxon>
        <taxon>Onygenales</taxon>
        <taxon>Arthrodermataceae</taxon>
        <taxon>Trichophyton</taxon>
    </lineage>
</organism>
<protein>
    <submittedName>
        <fullName evidence="2">Uncharacterized protein</fullName>
    </submittedName>
</protein>
<dbReference type="AlphaFoldDB" id="D4DH44"/>